<dbReference type="OrthoDB" id="2272416at2759"/>
<accession>A0A5B6WG25</accession>
<comment type="caution">
    <text evidence="1">The sequence shown here is derived from an EMBL/GenBank/DDBJ whole genome shotgun (WGS) entry which is preliminary data.</text>
</comment>
<proteinExistence type="predicted"/>
<protein>
    <submittedName>
        <fullName evidence="1">DNA/RNA polymerases superfamily protein</fullName>
    </submittedName>
</protein>
<evidence type="ECO:0000313" key="1">
    <source>
        <dbReference type="EMBL" id="KAA3480393.1"/>
    </source>
</evidence>
<dbReference type="AlphaFoldDB" id="A0A5B6WG25"/>
<organism evidence="1 2">
    <name type="scientific">Gossypium australe</name>
    <dbReference type="NCBI Taxonomy" id="47621"/>
    <lineage>
        <taxon>Eukaryota</taxon>
        <taxon>Viridiplantae</taxon>
        <taxon>Streptophyta</taxon>
        <taxon>Embryophyta</taxon>
        <taxon>Tracheophyta</taxon>
        <taxon>Spermatophyta</taxon>
        <taxon>Magnoliopsida</taxon>
        <taxon>eudicotyledons</taxon>
        <taxon>Gunneridae</taxon>
        <taxon>Pentapetalae</taxon>
        <taxon>rosids</taxon>
        <taxon>malvids</taxon>
        <taxon>Malvales</taxon>
        <taxon>Malvaceae</taxon>
        <taxon>Malvoideae</taxon>
        <taxon>Gossypium</taxon>
    </lineage>
</organism>
<sequence length="67" mass="7903">MDDLDFSAEEKLKGIVSLLRDESYQWWLTRKYVGAGYTDVQRRAFLNLVQGNKSVPEYEAEFLRLSR</sequence>
<keyword evidence="2" id="KW-1185">Reference proteome</keyword>
<reference evidence="1" key="1">
    <citation type="submission" date="2019-08" db="EMBL/GenBank/DDBJ databases">
        <authorList>
            <person name="Liu F."/>
        </authorList>
    </citation>
    <scope>NUCLEOTIDE SEQUENCE [LARGE SCALE GENOMIC DNA]</scope>
    <source>
        <strain evidence="1">PA1801</strain>
        <tissue evidence="1">Leaf</tissue>
    </source>
</reference>
<gene>
    <name evidence="1" type="ORF">EPI10_020824</name>
</gene>
<name>A0A5B6WG25_9ROSI</name>
<dbReference type="EMBL" id="SMMG02000003">
    <property type="protein sequence ID" value="KAA3480393.1"/>
    <property type="molecule type" value="Genomic_DNA"/>
</dbReference>
<evidence type="ECO:0000313" key="2">
    <source>
        <dbReference type="Proteomes" id="UP000325315"/>
    </source>
</evidence>
<dbReference type="Proteomes" id="UP000325315">
    <property type="component" value="Unassembled WGS sequence"/>
</dbReference>